<dbReference type="InterPro" id="IPR054028">
    <property type="entry name" value="TarS/TarP_linker"/>
</dbReference>
<dbReference type="PANTHER" id="PTHR22916">
    <property type="entry name" value="GLYCOSYLTRANSFERASE"/>
    <property type="match status" value="1"/>
</dbReference>
<dbReference type="SUPFAM" id="SSF53448">
    <property type="entry name" value="Nucleotide-diphospho-sugar transferases"/>
    <property type="match status" value="1"/>
</dbReference>
<dbReference type="Pfam" id="PF22181">
    <property type="entry name" value="TarS_linker"/>
    <property type="match status" value="1"/>
</dbReference>
<dbReference type="Proteomes" id="UP001596066">
    <property type="component" value="Unassembled WGS sequence"/>
</dbReference>
<dbReference type="InterPro" id="IPR029044">
    <property type="entry name" value="Nucleotide-diphossugar_trans"/>
</dbReference>
<evidence type="ECO:0000259" key="1">
    <source>
        <dbReference type="Pfam" id="PF00535"/>
    </source>
</evidence>
<keyword evidence="3" id="KW-0328">Glycosyltransferase</keyword>
<dbReference type="RefSeq" id="WP_380231498.1">
    <property type="nucleotide sequence ID" value="NZ_JBHSOC010000032.1"/>
</dbReference>
<feature type="domain" description="TarS/TarP linker" evidence="2">
    <location>
        <begin position="224"/>
        <end position="316"/>
    </location>
</feature>
<sequence length="402" mass="43454">MTPPAPDVSVVLVLHDTAPRPAASLTSLVAQTIGRHRMEVVVVDAGAVGGGGAEAARIAAGHPELFRTVRHTGPGDPAAAADLGTGLARGRYLLPLGAGDRLGPEALERLVAAADRWHSDVVVPRQTDQHGRPVPARLFDRSRESVTFTDSALAWSLADTKLLRRELIERHGLRRRAGLPPGAEQPFALAALLHARTVSVLADQDLYHLAPDADLLPGPMDRLRAVRALQEQLDALAPPGPVRDAVRARHFSDDLPGLLRAGYLAEPTATQRRIAEEIGRLLDRHCPSPLFARLAVSDRVRLALARRGELAALRTLVRYEAAHPAPPVVRRGGRLYAAYPAFRDRRLGLPDALFELPARRPAPTPTWRRAAWLVPPQVRRGLRGRAARLRRAANGGPGTGTR</sequence>
<evidence type="ECO:0000313" key="4">
    <source>
        <dbReference type="Proteomes" id="UP001596066"/>
    </source>
</evidence>
<dbReference type="Gene3D" id="3.90.550.10">
    <property type="entry name" value="Spore Coat Polysaccharide Biosynthesis Protein SpsA, Chain A"/>
    <property type="match status" value="1"/>
</dbReference>
<reference evidence="4" key="1">
    <citation type="journal article" date="2019" name="Int. J. Syst. Evol. Microbiol.">
        <title>The Global Catalogue of Microorganisms (GCM) 10K type strain sequencing project: providing services to taxonomists for standard genome sequencing and annotation.</title>
        <authorList>
            <consortium name="The Broad Institute Genomics Platform"/>
            <consortium name="The Broad Institute Genome Sequencing Center for Infectious Disease"/>
            <person name="Wu L."/>
            <person name="Ma J."/>
        </authorList>
    </citation>
    <scope>NUCLEOTIDE SEQUENCE [LARGE SCALE GENOMIC DNA]</scope>
    <source>
        <strain evidence="4">CGMCC 4.1622</strain>
    </source>
</reference>
<comment type="caution">
    <text evidence="3">The sequence shown here is derived from an EMBL/GenBank/DDBJ whole genome shotgun (WGS) entry which is preliminary data.</text>
</comment>
<gene>
    <name evidence="3" type="ORF">ACFPZF_19190</name>
</gene>
<evidence type="ECO:0000259" key="2">
    <source>
        <dbReference type="Pfam" id="PF22181"/>
    </source>
</evidence>
<feature type="domain" description="Glycosyltransferase 2-like" evidence="1">
    <location>
        <begin position="9"/>
        <end position="127"/>
    </location>
</feature>
<keyword evidence="3" id="KW-0808">Transferase</keyword>
<organism evidence="3 4">
    <name type="scientific">Kitasatospora cinereorecta</name>
    <dbReference type="NCBI Taxonomy" id="285560"/>
    <lineage>
        <taxon>Bacteria</taxon>
        <taxon>Bacillati</taxon>
        <taxon>Actinomycetota</taxon>
        <taxon>Actinomycetes</taxon>
        <taxon>Kitasatosporales</taxon>
        <taxon>Streptomycetaceae</taxon>
        <taxon>Kitasatospora</taxon>
    </lineage>
</organism>
<dbReference type="EC" id="2.4.-.-" evidence="3"/>
<dbReference type="Pfam" id="PF00535">
    <property type="entry name" value="Glycos_transf_2"/>
    <property type="match status" value="1"/>
</dbReference>
<proteinExistence type="predicted"/>
<evidence type="ECO:0000313" key="3">
    <source>
        <dbReference type="EMBL" id="MFC5643475.1"/>
    </source>
</evidence>
<dbReference type="GO" id="GO:0016757">
    <property type="term" value="F:glycosyltransferase activity"/>
    <property type="evidence" value="ECO:0007669"/>
    <property type="project" value="UniProtKB-KW"/>
</dbReference>
<dbReference type="PANTHER" id="PTHR22916:SF3">
    <property type="entry name" value="UDP-GLCNAC:BETAGAL BETA-1,3-N-ACETYLGLUCOSAMINYLTRANSFERASE-LIKE PROTEIN 1"/>
    <property type="match status" value="1"/>
</dbReference>
<dbReference type="InterPro" id="IPR001173">
    <property type="entry name" value="Glyco_trans_2-like"/>
</dbReference>
<protein>
    <submittedName>
        <fullName evidence="3">Glycosyltransferase</fullName>
        <ecNumber evidence="3">2.4.-.-</ecNumber>
    </submittedName>
</protein>
<keyword evidence="4" id="KW-1185">Reference proteome</keyword>
<dbReference type="EMBL" id="JBHSOC010000032">
    <property type="protein sequence ID" value="MFC5643475.1"/>
    <property type="molecule type" value="Genomic_DNA"/>
</dbReference>
<name>A0ABW0VDN8_9ACTN</name>
<accession>A0ABW0VDN8</accession>